<evidence type="ECO:0000256" key="2">
    <source>
        <dbReference type="ARBA" id="ARBA00023242"/>
    </source>
</evidence>
<keyword evidence="3" id="KW-0175">Coiled coil</keyword>
<feature type="compositionally biased region" description="Polar residues" evidence="4">
    <location>
        <begin position="255"/>
        <end position="264"/>
    </location>
</feature>
<dbReference type="Pfam" id="PF07808">
    <property type="entry name" value="RED_N"/>
    <property type="match status" value="1"/>
</dbReference>
<proteinExistence type="predicted"/>
<sequence length="425" mass="46517">MDQDSFRLLLNSSKSSSGGGVVQSKAYNRGSLLTSGSSSVKSQEPSQTAFKPRKVKKAVDSQYRDRAAERRGGANEYAEVEGLLEDFEKRMGEEKREVIDEQRKYLGGDATHTILVKGLDFALLEQQRAREESRDDLDDDLESAFQGNPVGTSSTEEPSTEIQTHGKKRTRAELLAELKQSRGTHESQGAKSSTKEEEIEALERAKQAGKFKPMGSSSFAPVEKKKKKKKKKAIAEEGKLQAKETTAYPPDASKQAASPASIPTQKPAITASTKEVVATQDSQSKSKETPVPVAPPISVQAPAPSVEIDDADPFADAGEYEPDYGDDDSDNETVPKDIPQPLAPVGRRNWFNDPESIPEPELAKPPTPPPKQEVESEPGSSRSTRLESLTSSAIPSISDFLAMDKEEEFREKKRARKEKNKKKAA</sequence>
<feature type="compositionally biased region" description="Basic and acidic residues" evidence="4">
    <location>
        <begin position="57"/>
        <end position="73"/>
    </location>
</feature>
<gene>
    <name evidence="6" type="ORF">RSOL_321450</name>
</gene>
<accession>A0A0A1ULZ3</accession>
<dbReference type="AlphaFoldDB" id="A0A0A1ULZ3"/>
<feature type="region of interest" description="Disordered" evidence="4">
    <location>
        <begin position="127"/>
        <end position="404"/>
    </location>
</feature>
<keyword evidence="2" id="KW-0539">Nucleus</keyword>
<feature type="compositionally biased region" description="Low complexity" evidence="4">
    <location>
        <begin position="12"/>
        <end position="39"/>
    </location>
</feature>
<organism evidence="6 7">
    <name type="scientific">Rhizoctonia solani AG-3 Rhs1AP</name>
    <dbReference type="NCBI Taxonomy" id="1086054"/>
    <lineage>
        <taxon>Eukaryota</taxon>
        <taxon>Fungi</taxon>
        <taxon>Dikarya</taxon>
        <taxon>Basidiomycota</taxon>
        <taxon>Agaricomycotina</taxon>
        <taxon>Agaricomycetes</taxon>
        <taxon>Cantharellales</taxon>
        <taxon>Ceratobasidiaceae</taxon>
        <taxon>Rhizoctonia</taxon>
    </lineage>
</organism>
<evidence type="ECO:0000256" key="1">
    <source>
        <dbReference type="ARBA" id="ARBA00004123"/>
    </source>
</evidence>
<evidence type="ECO:0000256" key="4">
    <source>
        <dbReference type="SAM" id="MobiDB-lite"/>
    </source>
</evidence>
<feature type="compositionally biased region" description="Polar residues" evidence="4">
    <location>
        <begin position="145"/>
        <end position="163"/>
    </location>
</feature>
<feature type="compositionally biased region" description="Basic and acidic residues" evidence="4">
    <location>
        <begin position="233"/>
        <end position="242"/>
    </location>
</feature>
<dbReference type="GO" id="GO:0005634">
    <property type="term" value="C:nucleus"/>
    <property type="evidence" value="ECO:0007669"/>
    <property type="project" value="UniProtKB-SubCell"/>
</dbReference>
<reference evidence="7" key="1">
    <citation type="journal article" date="2014" name="Genome Announc.">
        <title>Draft genome sequence of the plant-pathogenic soil fungus Rhizoctonia solani anastomosis group 3 strain Rhs1AP.</title>
        <authorList>
            <person name="Cubeta M.A."/>
            <person name="Thomas E."/>
            <person name="Dean R.A."/>
            <person name="Jabaji S."/>
            <person name="Neate S.M."/>
            <person name="Tavantzis S."/>
            <person name="Toda T."/>
            <person name="Vilgalys R."/>
            <person name="Bharathan N."/>
            <person name="Fedorova-Abrams N."/>
            <person name="Pakala S.B."/>
            <person name="Pakala S.M."/>
            <person name="Zafar N."/>
            <person name="Joardar V."/>
            <person name="Losada L."/>
            <person name="Nierman W.C."/>
        </authorList>
    </citation>
    <scope>NUCLEOTIDE SEQUENCE [LARGE SCALE GENOMIC DNA]</scope>
    <source>
        <strain evidence="7">AG-3</strain>
    </source>
</reference>
<feature type="domain" description="RED-like N-terminal" evidence="5">
    <location>
        <begin position="53"/>
        <end position="186"/>
    </location>
</feature>
<dbReference type="EMBL" id="JATN01000321">
    <property type="protein sequence ID" value="EUC59606.1"/>
    <property type="molecule type" value="Genomic_DNA"/>
</dbReference>
<evidence type="ECO:0000259" key="5">
    <source>
        <dbReference type="Pfam" id="PF07808"/>
    </source>
</evidence>
<feature type="compositionally biased region" description="Basic and acidic residues" evidence="4">
    <location>
        <begin position="193"/>
        <end position="206"/>
    </location>
</feature>
<feature type="compositionally biased region" description="Polar residues" evidence="4">
    <location>
        <begin position="40"/>
        <end position="49"/>
    </location>
</feature>
<name>A0A0A1ULZ3_9AGAM</name>
<dbReference type="PANTHER" id="PTHR12765">
    <property type="entry name" value="RED PROTEIN IK FACTOR CYTOKINE IK"/>
    <property type="match status" value="1"/>
</dbReference>
<feature type="compositionally biased region" description="Acidic residues" evidence="4">
    <location>
        <begin position="307"/>
        <end position="331"/>
    </location>
</feature>
<comment type="caution">
    <text evidence="6">The sequence shown here is derived from an EMBL/GenBank/DDBJ whole genome shotgun (WGS) entry which is preliminary data.</text>
</comment>
<evidence type="ECO:0000313" key="7">
    <source>
        <dbReference type="Proteomes" id="UP000030108"/>
    </source>
</evidence>
<comment type="subcellular location">
    <subcellularLocation>
        <location evidence="1">Nucleus</location>
    </subcellularLocation>
</comment>
<dbReference type="OrthoDB" id="3366823at2759"/>
<dbReference type="InterPro" id="IPR039896">
    <property type="entry name" value="Red-like"/>
</dbReference>
<dbReference type="InterPro" id="IPR012916">
    <property type="entry name" value="RED_N"/>
</dbReference>
<feature type="region of interest" description="Disordered" evidence="4">
    <location>
        <begin position="1"/>
        <end position="76"/>
    </location>
</feature>
<feature type="compositionally biased region" description="Basic and acidic residues" evidence="4">
    <location>
        <begin position="171"/>
        <end position="185"/>
    </location>
</feature>
<protein>
    <submittedName>
        <fullName evidence="6">Red-like protein amino-terminal region protein</fullName>
    </submittedName>
</protein>
<evidence type="ECO:0000256" key="3">
    <source>
        <dbReference type="SAM" id="Coils"/>
    </source>
</evidence>
<feature type="coiled-coil region" evidence="3">
    <location>
        <begin position="77"/>
        <end position="104"/>
    </location>
</feature>
<evidence type="ECO:0000313" key="6">
    <source>
        <dbReference type="EMBL" id="EUC59606.1"/>
    </source>
</evidence>
<feature type="compositionally biased region" description="Low complexity" evidence="4">
    <location>
        <begin position="380"/>
        <end position="392"/>
    </location>
</feature>
<dbReference type="Proteomes" id="UP000030108">
    <property type="component" value="Unassembled WGS sequence"/>
</dbReference>